<dbReference type="GO" id="GO:0010181">
    <property type="term" value="F:FMN binding"/>
    <property type="evidence" value="ECO:0007669"/>
    <property type="project" value="InterPro"/>
</dbReference>
<dbReference type="AlphaFoldDB" id="A0A174DCC2"/>
<organism evidence="3 4">
    <name type="scientific">Clostridium paraputrificum</name>
    <dbReference type="NCBI Taxonomy" id="29363"/>
    <lineage>
        <taxon>Bacteria</taxon>
        <taxon>Bacillati</taxon>
        <taxon>Bacillota</taxon>
        <taxon>Clostridia</taxon>
        <taxon>Eubacteriales</taxon>
        <taxon>Clostridiaceae</taxon>
        <taxon>Clostridium</taxon>
    </lineage>
</organism>
<accession>A0A174DCC2</accession>
<reference evidence="3 4" key="1">
    <citation type="submission" date="2016-06" db="EMBL/GenBank/DDBJ databases">
        <authorList>
            <person name="Kjaerup R.B."/>
            <person name="Dalgaard T.S."/>
            <person name="Juul-Madsen H.R."/>
        </authorList>
    </citation>
    <scope>NUCLEOTIDE SEQUENCE [LARGE SCALE GENOMIC DNA]</scope>
    <source>
        <strain evidence="3 4">373-A1</strain>
    </source>
</reference>
<dbReference type="RefSeq" id="WP_027097851.1">
    <property type="nucleotide sequence ID" value="NZ_CABHIH010000001.1"/>
</dbReference>
<dbReference type="InterPro" id="IPR007329">
    <property type="entry name" value="FMN-bd"/>
</dbReference>
<evidence type="ECO:0000313" key="3">
    <source>
        <dbReference type="EMBL" id="OBY11385.1"/>
    </source>
</evidence>
<dbReference type="OrthoDB" id="2613421at2"/>
<evidence type="ECO:0000256" key="1">
    <source>
        <dbReference type="SAM" id="SignalP"/>
    </source>
</evidence>
<sequence>MKKRLVSLIATAILTAGVLVGCGGGKYTDGTYTGEAQGTSGTIKVEVNVEKGKISTVEVVEHKETKTLIDGVKDNMIPEIIEKQGTEGVEAVSGATNSSKGVLEAVNKALEGATK</sequence>
<evidence type="ECO:0000259" key="2">
    <source>
        <dbReference type="SMART" id="SM00900"/>
    </source>
</evidence>
<evidence type="ECO:0000313" key="4">
    <source>
        <dbReference type="Proteomes" id="UP000092714"/>
    </source>
</evidence>
<name>A0A174DCC2_9CLOT</name>
<keyword evidence="4" id="KW-1185">Reference proteome</keyword>
<dbReference type="SMART" id="SM00900">
    <property type="entry name" value="FMN_bind"/>
    <property type="match status" value="1"/>
</dbReference>
<dbReference type="Proteomes" id="UP000092714">
    <property type="component" value="Unassembled WGS sequence"/>
</dbReference>
<dbReference type="Pfam" id="PF04205">
    <property type="entry name" value="FMN_bind"/>
    <property type="match status" value="1"/>
</dbReference>
<comment type="caution">
    <text evidence="3">The sequence shown here is derived from an EMBL/GenBank/DDBJ whole genome shotgun (WGS) entry which is preliminary data.</text>
</comment>
<dbReference type="GeneID" id="42775682"/>
<dbReference type="Gene3D" id="3.90.1010.20">
    <property type="match status" value="1"/>
</dbReference>
<dbReference type="GO" id="GO:0016020">
    <property type="term" value="C:membrane"/>
    <property type="evidence" value="ECO:0007669"/>
    <property type="project" value="InterPro"/>
</dbReference>
<dbReference type="PROSITE" id="PS51257">
    <property type="entry name" value="PROKAR_LIPOPROTEIN"/>
    <property type="match status" value="1"/>
</dbReference>
<keyword evidence="1" id="KW-0732">Signal</keyword>
<proteinExistence type="predicted"/>
<feature type="signal peptide" evidence="1">
    <location>
        <begin position="1"/>
        <end position="21"/>
    </location>
</feature>
<dbReference type="EMBL" id="MAPZ01000014">
    <property type="protein sequence ID" value="OBY11385.1"/>
    <property type="molecule type" value="Genomic_DNA"/>
</dbReference>
<feature type="chain" id="PRO_5039559014" evidence="1">
    <location>
        <begin position="22"/>
        <end position="115"/>
    </location>
</feature>
<dbReference type="eggNOG" id="COG3976">
    <property type="taxonomic scope" value="Bacteria"/>
</dbReference>
<protein>
    <submittedName>
        <fullName evidence="3">FMN-binding protein</fullName>
    </submittedName>
</protein>
<gene>
    <name evidence="3" type="ORF">CP373A1_05370</name>
</gene>
<feature type="domain" description="FMN-binding" evidence="2">
    <location>
        <begin position="38"/>
        <end position="113"/>
    </location>
</feature>